<evidence type="ECO:0000259" key="6">
    <source>
        <dbReference type="Pfam" id="PF13844"/>
    </source>
</evidence>
<gene>
    <name evidence="7" type="ORF">GUITHDRAFT_135331</name>
</gene>
<dbReference type="PaxDb" id="55529-EKX50147"/>
<dbReference type="EMBL" id="JH992979">
    <property type="protein sequence ID" value="EKX50147.1"/>
    <property type="molecule type" value="Genomic_DNA"/>
</dbReference>
<dbReference type="KEGG" id="gtt:GUITHDRAFT_135331"/>
<keyword evidence="3" id="KW-0677">Repeat</keyword>
<proteinExistence type="predicted"/>
<feature type="domain" description="O-GlcNAc transferase C-terminal" evidence="6">
    <location>
        <begin position="304"/>
        <end position="359"/>
    </location>
</feature>
<evidence type="ECO:0000256" key="4">
    <source>
        <dbReference type="ARBA" id="ARBA00022803"/>
    </source>
</evidence>
<dbReference type="SUPFAM" id="SSF48452">
    <property type="entry name" value="TPR-like"/>
    <property type="match status" value="1"/>
</dbReference>
<dbReference type="Gene3D" id="3.40.50.11380">
    <property type="match status" value="1"/>
</dbReference>
<keyword evidence="2" id="KW-0808">Transferase</keyword>
<dbReference type="HOGENOM" id="CLU_533687_0_0_1"/>
<dbReference type="Proteomes" id="UP000011087">
    <property type="component" value="Unassembled WGS sequence"/>
</dbReference>
<evidence type="ECO:0000256" key="5">
    <source>
        <dbReference type="SAM" id="MobiDB-lite"/>
    </source>
</evidence>
<dbReference type="AlphaFoldDB" id="L1JNW2"/>
<dbReference type="Pfam" id="PF13844">
    <property type="entry name" value="Glyco_transf_41"/>
    <property type="match status" value="2"/>
</dbReference>
<dbReference type="eggNOG" id="KOG4626">
    <property type="taxonomic scope" value="Eukaryota"/>
</dbReference>
<feature type="compositionally biased region" description="Low complexity" evidence="5">
    <location>
        <begin position="21"/>
        <end position="31"/>
    </location>
</feature>
<accession>L1JNW2</accession>
<evidence type="ECO:0000313" key="8">
    <source>
        <dbReference type="EnsemblProtists" id="EKX50147"/>
    </source>
</evidence>
<evidence type="ECO:0000313" key="9">
    <source>
        <dbReference type="Proteomes" id="UP000011087"/>
    </source>
</evidence>
<keyword evidence="9" id="KW-1185">Reference proteome</keyword>
<reference evidence="9" key="2">
    <citation type="submission" date="2012-11" db="EMBL/GenBank/DDBJ databases">
        <authorList>
            <person name="Kuo A."/>
            <person name="Curtis B.A."/>
            <person name="Tanifuji G."/>
            <person name="Burki F."/>
            <person name="Gruber A."/>
            <person name="Irimia M."/>
            <person name="Maruyama S."/>
            <person name="Arias M.C."/>
            <person name="Ball S.G."/>
            <person name="Gile G.H."/>
            <person name="Hirakawa Y."/>
            <person name="Hopkins J.F."/>
            <person name="Rensing S.A."/>
            <person name="Schmutz J."/>
            <person name="Symeonidi A."/>
            <person name="Elias M."/>
            <person name="Eveleigh R.J."/>
            <person name="Herman E.K."/>
            <person name="Klute M.J."/>
            <person name="Nakayama T."/>
            <person name="Obornik M."/>
            <person name="Reyes-Prieto A."/>
            <person name="Armbrust E.V."/>
            <person name="Aves S.J."/>
            <person name="Beiko R.G."/>
            <person name="Coutinho P."/>
            <person name="Dacks J.B."/>
            <person name="Durnford D.G."/>
            <person name="Fast N.M."/>
            <person name="Green B.R."/>
            <person name="Grisdale C."/>
            <person name="Hempe F."/>
            <person name="Henrissat B."/>
            <person name="Hoppner M.P."/>
            <person name="Ishida K.-I."/>
            <person name="Kim E."/>
            <person name="Koreny L."/>
            <person name="Kroth P.G."/>
            <person name="Liu Y."/>
            <person name="Malik S.-B."/>
            <person name="Maier U.G."/>
            <person name="McRose D."/>
            <person name="Mock T."/>
            <person name="Neilson J.A."/>
            <person name="Onodera N.T."/>
            <person name="Poole A.M."/>
            <person name="Pritham E.J."/>
            <person name="Richards T.A."/>
            <person name="Rocap G."/>
            <person name="Roy S.W."/>
            <person name="Sarai C."/>
            <person name="Schaack S."/>
            <person name="Shirato S."/>
            <person name="Slamovits C.H."/>
            <person name="Spencer D.F."/>
            <person name="Suzuki S."/>
            <person name="Worden A.Z."/>
            <person name="Zauner S."/>
            <person name="Barry K."/>
            <person name="Bell C."/>
            <person name="Bharti A.K."/>
            <person name="Crow J.A."/>
            <person name="Grimwood J."/>
            <person name="Kramer R."/>
            <person name="Lindquist E."/>
            <person name="Lucas S."/>
            <person name="Salamov A."/>
            <person name="McFadden G.I."/>
            <person name="Lane C.E."/>
            <person name="Keeling P.J."/>
            <person name="Gray M.W."/>
            <person name="Grigoriev I.V."/>
            <person name="Archibald J.M."/>
        </authorList>
    </citation>
    <scope>NUCLEOTIDE SEQUENCE</scope>
    <source>
        <strain evidence="9">CCMP2712</strain>
    </source>
</reference>
<dbReference type="Gene3D" id="3.40.50.2000">
    <property type="entry name" value="Glycogen Phosphorylase B"/>
    <property type="match status" value="1"/>
</dbReference>
<dbReference type="PANTHER" id="PTHR44998:SF1">
    <property type="entry name" value="UDP-N-ACETYLGLUCOSAMINE--PEPTIDE N-ACETYLGLUCOSAMINYLTRANSFERASE 110 KDA SUBUNIT"/>
    <property type="match status" value="1"/>
</dbReference>
<dbReference type="GeneID" id="17307036"/>
<dbReference type="Gene3D" id="1.25.40.10">
    <property type="entry name" value="Tetratricopeptide repeat domain"/>
    <property type="match status" value="1"/>
</dbReference>
<dbReference type="EnsemblProtists" id="EKX50147">
    <property type="protein sequence ID" value="EKX50147"/>
    <property type="gene ID" value="GUITHDRAFT_135331"/>
</dbReference>
<feature type="region of interest" description="Disordered" evidence="5">
    <location>
        <begin position="21"/>
        <end position="83"/>
    </location>
</feature>
<comment type="pathway">
    <text evidence="1">Protein modification; protein glycosylation.</text>
</comment>
<dbReference type="GO" id="GO:0006493">
    <property type="term" value="P:protein O-linked glycosylation"/>
    <property type="evidence" value="ECO:0007669"/>
    <property type="project" value="TreeGrafter"/>
</dbReference>
<dbReference type="RefSeq" id="XP_005837127.1">
    <property type="nucleotide sequence ID" value="XM_005837070.1"/>
</dbReference>
<organism evidence="7">
    <name type="scientific">Guillardia theta (strain CCMP2712)</name>
    <name type="common">Cryptophyte</name>
    <dbReference type="NCBI Taxonomy" id="905079"/>
    <lineage>
        <taxon>Eukaryota</taxon>
        <taxon>Cryptophyceae</taxon>
        <taxon>Pyrenomonadales</taxon>
        <taxon>Geminigeraceae</taxon>
        <taxon>Guillardia</taxon>
    </lineage>
</organism>
<evidence type="ECO:0000313" key="7">
    <source>
        <dbReference type="EMBL" id="EKX50147.1"/>
    </source>
</evidence>
<protein>
    <recommendedName>
        <fullName evidence="6">O-GlcNAc transferase C-terminal domain-containing protein</fullName>
    </recommendedName>
</protein>
<reference evidence="7 9" key="1">
    <citation type="journal article" date="2012" name="Nature">
        <title>Algal genomes reveal evolutionary mosaicism and the fate of nucleomorphs.</title>
        <authorList>
            <consortium name="DOE Joint Genome Institute"/>
            <person name="Curtis B.A."/>
            <person name="Tanifuji G."/>
            <person name="Burki F."/>
            <person name="Gruber A."/>
            <person name="Irimia M."/>
            <person name="Maruyama S."/>
            <person name="Arias M.C."/>
            <person name="Ball S.G."/>
            <person name="Gile G.H."/>
            <person name="Hirakawa Y."/>
            <person name="Hopkins J.F."/>
            <person name="Kuo A."/>
            <person name="Rensing S.A."/>
            <person name="Schmutz J."/>
            <person name="Symeonidi A."/>
            <person name="Elias M."/>
            <person name="Eveleigh R.J."/>
            <person name="Herman E.K."/>
            <person name="Klute M.J."/>
            <person name="Nakayama T."/>
            <person name="Obornik M."/>
            <person name="Reyes-Prieto A."/>
            <person name="Armbrust E.V."/>
            <person name="Aves S.J."/>
            <person name="Beiko R.G."/>
            <person name="Coutinho P."/>
            <person name="Dacks J.B."/>
            <person name="Durnford D.G."/>
            <person name="Fast N.M."/>
            <person name="Green B.R."/>
            <person name="Grisdale C.J."/>
            <person name="Hempel F."/>
            <person name="Henrissat B."/>
            <person name="Hoppner M.P."/>
            <person name="Ishida K."/>
            <person name="Kim E."/>
            <person name="Koreny L."/>
            <person name="Kroth P.G."/>
            <person name="Liu Y."/>
            <person name="Malik S.B."/>
            <person name="Maier U.G."/>
            <person name="McRose D."/>
            <person name="Mock T."/>
            <person name="Neilson J.A."/>
            <person name="Onodera N.T."/>
            <person name="Poole A.M."/>
            <person name="Pritham E.J."/>
            <person name="Richards T.A."/>
            <person name="Rocap G."/>
            <person name="Roy S.W."/>
            <person name="Sarai C."/>
            <person name="Schaack S."/>
            <person name="Shirato S."/>
            <person name="Slamovits C.H."/>
            <person name="Spencer D.F."/>
            <person name="Suzuki S."/>
            <person name="Worden A.Z."/>
            <person name="Zauner S."/>
            <person name="Barry K."/>
            <person name="Bell C."/>
            <person name="Bharti A.K."/>
            <person name="Crow J.A."/>
            <person name="Grimwood J."/>
            <person name="Kramer R."/>
            <person name="Lindquist E."/>
            <person name="Lucas S."/>
            <person name="Salamov A."/>
            <person name="McFadden G.I."/>
            <person name="Lane C.E."/>
            <person name="Keeling P.J."/>
            <person name="Gray M.W."/>
            <person name="Grigoriev I.V."/>
            <person name="Archibald J.M."/>
        </authorList>
    </citation>
    <scope>NUCLEOTIDE SEQUENCE</scope>
    <source>
        <strain evidence="7 9">CCMP2712</strain>
    </source>
</reference>
<name>L1JNW2_GUITC</name>
<dbReference type="InterPro" id="IPR029489">
    <property type="entry name" value="OGT/SEC/SPY_C"/>
</dbReference>
<sequence>MVGSETGPYCDPGSDLESLLAGSLLGSLQGSDQHPAVGPDHPDPESRSGTRRIWDRSWDRSRTGSRTGSRIRSRIDGTGRLGDEGFKDNVDEISRLNAQAQEYWVHGMVDQILCTMYKEAEEVFMRLASTAAKDPRSYFNVGLAKHAQGDMLGAISWIEKALKLPGSDEHHRFQLSLLLSKLNRLESLKNLKTLLTVEPRHVPSLLEFGRLLQTCGQSLKRLRPFRRREAWQELFFLEAQALFKRAISMQPDSPVALLEYCISCTQSKTSEDEVRRIVQRVTEPESIERVVALEQLSDFNAAQAINQQGVHVLLQGYAGTSGASYMHYNILDKVQAPPEHAEFYSERLQLLPVSAFKGEGSSEEEVMTEALPAERNLKNFAKEFKNFLEQERIKGKRVADLFLDTPEYNAHGTATEVLSSGVPVLTLPGSKAHSSRVAASVVIAAGLPEIIARDLEDYEEIATKLISRRVFDVFRVPLVAGVLVSLLTWIAEIAWELFAQEMAALHTVAAG</sequence>
<evidence type="ECO:0000256" key="2">
    <source>
        <dbReference type="ARBA" id="ARBA00022679"/>
    </source>
</evidence>
<feature type="compositionally biased region" description="Basic and acidic residues" evidence="5">
    <location>
        <begin position="73"/>
        <end position="83"/>
    </location>
</feature>
<evidence type="ECO:0000256" key="3">
    <source>
        <dbReference type="ARBA" id="ARBA00022737"/>
    </source>
</evidence>
<keyword evidence="4" id="KW-0802">TPR repeat</keyword>
<dbReference type="PANTHER" id="PTHR44998">
    <property type="match status" value="1"/>
</dbReference>
<feature type="compositionally biased region" description="Basic and acidic residues" evidence="5">
    <location>
        <begin position="40"/>
        <end position="62"/>
    </location>
</feature>
<evidence type="ECO:0000256" key="1">
    <source>
        <dbReference type="ARBA" id="ARBA00004922"/>
    </source>
</evidence>
<dbReference type="GO" id="GO:0016757">
    <property type="term" value="F:glycosyltransferase activity"/>
    <property type="evidence" value="ECO:0007669"/>
    <property type="project" value="TreeGrafter"/>
</dbReference>
<dbReference type="InterPro" id="IPR011990">
    <property type="entry name" value="TPR-like_helical_dom_sf"/>
</dbReference>
<reference evidence="8" key="3">
    <citation type="submission" date="2016-03" db="UniProtKB">
        <authorList>
            <consortium name="EnsemblProtists"/>
        </authorList>
    </citation>
    <scope>IDENTIFICATION</scope>
</reference>
<feature type="domain" description="O-GlcNAc transferase C-terminal" evidence="6">
    <location>
        <begin position="390"/>
        <end position="466"/>
    </location>
</feature>